<dbReference type="Proteomes" id="UP000198995">
    <property type="component" value="Unassembled WGS sequence"/>
</dbReference>
<accession>A0A1G6Z1S6</accession>
<dbReference type="Pfam" id="PF09084">
    <property type="entry name" value="NMT1"/>
    <property type="match status" value="1"/>
</dbReference>
<protein>
    <submittedName>
        <fullName evidence="3">NMT1/THI5 like</fullName>
    </submittedName>
</protein>
<dbReference type="PANTHER" id="PTHR30024">
    <property type="entry name" value="ALIPHATIC SULFONATES-BINDING PROTEIN-RELATED"/>
    <property type="match status" value="1"/>
</dbReference>
<feature type="chain" id="PRO_5011660608" evidence="1">
    <location>
        <begin position="23"/>
        <end position="357"/>
    </location>
</feature>
<dbReference type="RefSeq" id="WP_091792203.1">
    <property type="nucleotide sequence ID" value="NZ_FNAF01000011.1"/>
</dbReference>
<dbReference type="PROSITE" id="PS51257">
    <property type="entry name" value="PROKAR_LIPOPROTEIN"/>
    <property type="match status" value="1"/>
</dbReference>
<dbReference type="AlphaFoldDB" id="A0A1G6Z1S6"/>
<evidence type="ECO:0000259" key="2">
    <source>
        <dbReference type="Pfam" id="PF09084"/>
    </source>
</evidence>
<keyword evidence="1" id="KW-0732">Signal</keyword>
<name>A0A1G6Z1S6_PEPNI</name>
<dbReference type="SUPFAM" id="SSF53850">
    <property type="entry name" value="Periplasmic binding protein-like II"/>
    <property type="match status" value="1"/>
</dbReference>
<reference evidence="3 4" key="1">
    <citation type="submission" date="2016-10" db="EMBL/GenBank/DDBJ databases">
        <authorList>
            <person name="de Groot N.N."/>
        </authorList>
    </citation>
    <scope>NUCLEOTIDE SEQUENCE [LARGE SCALE GENOMIC DNA]</scope>
    <source>
        <strain evidence="3 4">DSM 20475</strain>
    </source>
</reference>
<dbReference type="OrthoDB" id="2054296at2"/>
<feature type="domain" description="SsuA/THI5-like" evidence="2">
    <location>
        <begin position="141"/>
        <end position="252"/>
    </location>
</feature>
<feature type="signal peptide" evidence="1">
    <location>
        <begin position="1"/>
        <end position="22"/>
    </location>
</feature>
<dbReference type="STRING" id="2741.SAMN04489866_11157"/>
<sequence length="357" mass="38129">MLRKILAATLSLALLVGLSACGATDNASSSGAGQSAGGLTVATLNQLDAWPAYAAMKDDVADKYGISYEMKLYKAGFQLVEDSALEKWQIGDVGAVPALLGVLNRHLSVVGIAADESDANALMVKAKSPLLKEESNGVLGSADAVRGKAIYTTQASSAHRLVAAYLKKLDLTEADVNLQYASQADCLAALGDGRADIVSLWAPNTYEAEEIAGGAKTLAKGSDLGVTNYMVYVVDSAWAKNNKDAIARFLATVGHEAGAFEEVKDADLVSFFKDYAKADLDEKRIADERKSHQLFTVEEQLALMSDGDLQKSLDDVATFFLQINRFADSNYGQLTKMNFGITDEYLKAAQKLEEKAS</sequence>
<dbReference type="InterPro" id="IPR015168">
    <property type="entry name" value="SsuA/THI5"/>
</dbReference>
<dbReference type="EMBL" id="FNAF01000011">
    <property type="protein sequence ID" value="SDD96704.1"/>
    <property type="molecule type" value="Genomic_DNA"/>
</dbReference>
<proteinExistence type="predicted"/>
<keyword evidence="4" id="KW-1185">Reference proteome</keyword>
<gene>
    <name evidence="3" type="ORF">SAMN04489866_11157</name>
</gene>
<dbReference type="PANTHER" id="PTHR30024:SF42">
    <property type="entry name" value="ALIPHATIC SULFONATES-BINDING PROTEIN-RELATED"/>
    <property type="match status" value="1"/>
</dbReference>
<organism evidence="3 4">
    <name type="scientific">Peptococcus niger</name>
    <dbReference type="NCBI Taxonomy" id="2741"/>
    <lineage>
        <taxon>Bacteria</taxon>
        <taxon>Bacillati</taxon>
        <taxon>Bacillota</taxon>
        <taxon>Clostridia</taxon>
        <taxon>Eubacteriales</taxon>
        <taxon>Peptococcaceae</taxon>
        <taxon>Peptococcus</taxon>
    </lineage>
</organism>
<evidence type="ECO:0000313" key="4">
    <source>
        <dbReference type="Proteomes" id="UP000198995"/>
    </source>
</evidence>
<dbReference type="Gene3D" id="3.40.190.10">
    <property type="entry name" value="Periplasmic binding protein-like II"/>
    <property type="match status" value="2"/>
</dbReference>
<evidence type="ECO:0000256" key="1">
    <source>
        <dbReference type="SAM" id="SignalP"/>
    </source>
</evidence>
<evidence type="ECO:0000313" key="3">
    <source>
        <dbReference type="EMBL" id="SDD96704.1"/>
    </source>
</evidence>